<sequence>MNDQDNKELIEALNKHSEALEQYNSLAMYSGSDKVLIDYTELLRNITNKLENIESKLPNKSVGKY</sequence>
<accession>A0ABW2ENA3</accession>
<protein>
    <submittedName>
        <fullName evidence="2">Uncharacterized protein</fullName>
    </submittedName>
</protein>
<gene>
    <name evidence="2" type="ORF">ACFQIC_13365</name>
</gene>
<dbReference type="EMBL" id="JBHSZV010000033">
    <property type="protein sequence ID" value="MFC7062828.1"/>
    <property type="molecule type" value="Genomic_DNA"/>
</dbReference>
<evidence type="ECO:0000313" key="2">
    <source>
        <dbReference type="EMBL" id="MFC7062828.1"/>
    </source>
</evidence>
<dbReference type="Proteomes" id="UP001596410">
    <property type="component" value="Unassembled WGS sequence"/>
</dbReference>
<name>A0ABW2ENA3_9BACI</name>
<feature type="coiled-coil region" evidence="1">
    <location>
        <begin position="6"/>
        <end position="56"/>
    </location>
</feature>
<evidence type="ECO:0000313" key="3">
    <source>
        <dbReference type="Proteomes" id="UP001596410"/>
    </source>
</evidence>
<dbReference type="RefSeq" id="WP_204710618.1">
    <property type="nucleotide sequence ID" value="NZ_JBHSZV010000033.1"/>
</dbReference>
<reference evidence="3" key="1">
    <citation type="journal article" date="2019" name="Int. J. Syst. Evol. Microbiol.">
        <title>The Global Catalogue of Microorganisms (GCM) 10K type strain sequencing project: providing services to taxonomists for standard genome sequencing and annotation.</title>
        <authorList>
            <consortium name="The Broad Institute Genomics Platform"/>
            <consortium name="The Broad Institute Genome Sequencing Center for Infectious Disease"/>
            <person name="Wu L."/>
            <person name="Ma J."/>
        </authorList>
    </citation>
    <scope>NUCLEOTIDE SEQUENCE [LARGE SCALE GENOMIC DNA]</scope>
    <source>
        <strain evidence="3">CGMCC 4.1621</strain>
    </source>
</reference>
<comment type="caution">
    <text evidence="2">The sequence shown here is derived from an EMBL/GenBank/DDBJ whole genome shotgun (WGS) entry which is preliminary data.</text>
</comment>
<evidence type="ECO:0000256" key="1">
    <source>
        <dbReference type="SAM" id="Coils"/>
    </source>
</evidence>
<proteinExistence type="predicted"/>
<keyword evidence="1" id="KW-0175">Coiled coil</keyword>
<organism evidence="2 3">
    <name type="scientific">Halobacillus seohaensis</name>
    <dbReference type="NCBI Taxonomy" id="447421"/>
    <lineage>
        <taxon>Bacteria</taxon>
        <taxon>Bacillati</taxon>
        <taxon>Bacillota</taxon>
        <taxon>Bacilli</taxon>
        <taxon>Bacillales</taxon>
        <taxon>Bacillaceae</taxon>
        <taxon>Halobacillus</taxon>
    </lineage>
</organism>
<keyword evidence="3" id="KW-1185">Reference proteome</keyword>